<keyword evidence="2" id="KW-1185">Reference proteome</keyword>
<dbReference type="Proteomes" id="UP000053676">
    <property type="component" value="Unassembled WGS sequence"/>
</dbReference>
<organism evidence="1 2">
    <name type="scientific">Necator americanus</name>
    <name type="common">Human hookworm</name>
    <dbReference type="NCBI Taxonomy" id="51031"/>
    <lineage>
        <taxon>Eukaryota</taxon>
        <taxon>Metazoa</taxon>
        <taxon>Ecdysozoa</taxon>
        <taxon>Nematoda</taxon>
        <taxon>Chromadorea</taxon>
        <taxon>Rhabditida</taxon>
        <taxon>Rhabditina</taxon>
        <taxon>Rhabditomorpha</taxon>
        <taxon>Strongyloidea</taxon>
        <taxon>Ancylostomatidae</taxon>
        <taxon>Bunostominae</taxon>
        <taxon>Necator</taxon>
    </lineage>
</organism>
<evidence type="ECO:0000313" key="2">
    <source>
        <dbReference type="Proteomes" id="UP000053676"/>
    </source>
</evidence>
<dbReference type="EMBL" id="KI668880">
    <property type="protein sequence ID" value="ETN70861.1"/>
    <property type="molecule type" value="Genomic_DNA"/>
</dbReference>
<reference evidence="2" key="1">
    <citation type="journal article" date="2014" name="Nat. Genet.">
        <title>Genome of the human hookworm Necator americanus.</title>
        <authorList>
            <person name="Tang Y.T."/>
            <person name="Gao X."/>
            <person name="Rosa B.A."/>
            <person name="Abubucker S."/>
            <person name="Hallsworth-Pepin K."/>
            <person name="Martin J."/>
            <person name="Tyagi R."/>
            <person name="Heizer E."/>
            <person name="Zhang X."/>
            <person name="Bhonagiri-Palsikar V."/>
            <person name="Minx P."/>
            <person name="Warren W.C."/>
            <person name="Wang Q."/>
            <person name="Zhan B."/>
            <person name="Hotez P.J."/>
            <person name="Sternberg P.W."/>
            <person name="Dougall A."/>
            <person name="Gaze S.T."/>
            <person name="Mulvenna J."/>
            <person name="Sotillo J."/>
            <person name="Ranganathan S."/>
            <person name="Rabelo E.M."/>
            <person name="Wilson R.K."/>
            <person name="Felgner P.L."/>
            <person name="Bethony J."/>
            <person name="Hawdon J.M."/>
            <person name="Gasser R.B."/>
            <person name="Loukas A."/>
            <person name="Mitreva M."/>
        </authorList>
    </citation>
    <scope>NUCLEOTIDE SEQUENCE [LARGE SCALE GENOMIC DNA]</scope>
</reference>
<dbReference type="KEGG" id="nai:NECAME_14484"/>
<gene>
    <name evidence="1" type="ORF">NECAME_14484</name>
</gene>
<proteinExistence type="predicted"/>
<accession>W2SPT3</accession>
<dbReference type="AlphaFoldDB" id="W2SPT3"/>
<protein>
    <submittedName>
        <fullName evidence="1">Uncharacterized protein</fullName>
    </submittedName>
</protein>
<name>W2SPT3_NECAM</name>
<sequence length="72" mass="7861">MSLMTIVAGINFRKPTNDPITRAISADSPHAKNKLSGECIPRLFSTTRSEFGSETANKELVPKELVSNKEKG</sequence>
<evidence type="ECO:0000313" key="1">
    <source>
        <dbReference type="EMBL" id="ETN70861.1"/>
    </source>
</evidence>